<gene>
    <name evidence="4" type="ORF">BJF91_09025</name>
    <name evidence="3" type="ORF">GGQ71_002210</name>
</gene>
<comment type="caution">
    <text evidence="4">The sequence shown here is derived from an EMBL/GenBank/DDBJ whole genome shotgun (WGS) entry which is preliminary data.</text>
</comment>
<protein>
    <submittedName>
        <fullName evidence="3">Putative phosphodiesterase</fullName>
    </submittedName>
</protein>
<dbReference type="EMBL" id="JACIED010000002">
    <property type="protein sequence ID" value="MBB4007947.1"/>
    <property type="molecule type" value="Genomic_DNA"/>
</dbReference>
<evidence type="ECO:0000313" key="3">
    <source>
        <dbReference type="EMBL" id="MBB4007947.1"/>
    </source>
</evidence>
<dbReference type="AlphaFoldDB" id="A0A1Q9A121"/>
<evidence type="ECO:0000313" key="5">
    <source>
        <dbReference type="Proteomes" id="UP000185598"/>
    </source>
</evidence>
<evidence type="ECO:0000256" key="1">
    <source>
        <dbReference type="ARBA" id="ARBA00008950"/>
    </source>
</evidence>
<evidence type="ECO:0000313" key="6">
    <source>
        <dbReference type="Proteomes" id="UP000544107"/>
    </source>
</evidence>
<dbReference type="PANTHER" id="PTHR31302:SF0">
    <property type="entry name" value="TRANSMEMBRANE PROTEIN WITH METALLOPHOSPHOESTERASE DOMAIN"/>
    <property type="match status" value="1"/>
</dbReference>
<dbReference type="InterPro" id="IPR029052">
    <property type="entry name" value="Metallo-depent_PP-like"/>
</dbReference>
<dbReference type="STRING" id="887144.BJF91_09025"/>
<evidence type="ECO:0000259" key="2">
    <source>
        <dbReference type="Pfam" id="PF12850"/>
    </source>
</evidence>
<dbReference type="InterPro" id="IPR051158">
    <property type="entry name" value="Metallophosphoesterase_sf"/>
</dbReference>
<dbReference type="PANTHER" id="PTHR31302">
    <property type="entry name" value="TRANSMEMBRANE PROTEIN WITH METALLOPHOSPHOESTERASE DOMAIN-RELATED"/>
    <property type="match status" value="1"/>
</dbReference>
<proteinExistence type="inferred from homology"/>
<feature type="domain" description="Calcineurin-like phosphoesterase" evidence="2">
    <location>
        <begin position="3"/>
        <end position="188"/>
    </location>
</feature>
<dbReference type="EMBL" id="MKIN01000024">
    <property type="protein sequence ID" value="OLP48265.1"/>
    <property type="molecule type" value="Genomic_DNA"/>
</dbReference>
<accession>A0A1Q9A121</accession>
<reference evidence="3 6" key="2">
    <citation type="submission" date="2020-08" db="EMBL/GenBank/DDBJ databases">
        <title>Genomic Encyclopedia of Type Strains, Phase IV (KMG-IV): sequencing the most valuable type-strain genomes for metagenomic binning, comparative biology and taxonomic classification.</title>
        <authorList>
            <person name="Goeker M."/>
        </authorList>
    </citation>
    <scope>NUCLEOTIDE SEQUENCE [LARGE SCALE GENOMIC DNA]</scope>
    <source>
        <strain evidence="3 6">DSM 100021</strain>
    </source>
</reference>
<dbReference type="Proteomes" id="UP000185598">
    <property type="component" value="Unassembled WGS sequence"/>
</dbReference>
<dbReference type="InterPro" id="IPR024654">
    <property type="entry name" value="Calcineurin-like_PHP_lpxH"/>
</dbReference>
<evidence type="ECO:0000313" key="4">
    <source>
        <dbReference type="EMBL" id="OLP48265.1"/>
    </source>
</evidence>
<dbReference type="RefSeq" id="WP_075616320.1">
    <property type="nucleotide sequence ID" value="NZ_JACIED010000002.1"/>
</dbReference>
<dbReference type="Proteomes" id="UP000544107">
    <property type="component" value="Unassembled WGS sequence"/>
</dbReference>
<name>A0A1Q9A121_9HYPH</name>
<keyword evidence="5" id="KW-1185">Reference proteome</keyword>
<organism evidence="4 5">
    <name type="scientific">Allorhizobium taibaishanense</name>
    <dbReference type="NCBI Taxonomy" id="887144"/>
    <lineage>
        <taxon>Bacteria</taxon>
        <taxon>Pseudomonadati</taxon>
        <taxon>Pseudomonadota</taxon>
        <taxon>Alphaproteobacteria</taxon>
        <taxon>Hyphomicrobiales</taxon>
        <taxon>Rhizobiaceae</taxon>
        <taxon>Rhizobium/Agrobacterium group</taxon>
        <taxon>Allorhizobium</taxon>
    </lineage>
</organism>
<dbReference type="SUPFAM" id="SSF56300">
    <property type="entry name" value="Metallo-dependent phosphatases"/>
    <property type="match status" value="1"/>
</dbReference>
<reference evidence="4 5" key="1">
    <citation type="submission" date="2016-09" db="EMBL/GenBank/DDBJ databases">
        <title>Rhizobium oryziradicis sp. nov., isolated from the root of rice.</title>
        <authorList>
            <person name="Zhao J."/>
            <person name="Zhang X."/>
        </authorList>
    </citation>
    <scope>NUCLEOTIDE SEQUENCE [LARGE SCALE GENOMIC DNA]</scope>
    <source>
        <strain evidence="4 5">14971</strain>
    </source>
</reference>
<sequence length="257" mass="29116">MAKILACSDIHNNLRAVRQLRSLEGNDFDALIVAGDIGSENTNEVFDLLQTFDCPVLYVFGNWDRRLGHRQKFGERCHHIHLSPVAVEGLNVVGESVDGIDPEWESLRLANDTGDPIAIAAARRKHIEQQRTELSTAVNAQRPERTIVVSHYRLTKTKAFLPDIPLFLFGHIHRFEDTTYRGQRFVNVSALDKKVIVAKKGLRAKQVGYRYINDGSYVIITHTERTGFAIDPRRFNPDFSGWDRIEGIFSSSATEVE</sequence>
<dbReference type="Pfam" id="PF12850">
    <property type="entry name" value="Metallophos_2"/>
    <property type="match status" value="1"/>
</dbReference>
<dbReference type="Gene3D" id="3.60.21.10">
    <property type="match status" value="1"/>
</dbReference>
<comment type="similarity">
    <text evidence="1">Belongs to the metallophosphoesterase superfamily. YfcE family.</text>
</comment>